<sequence>MDNCNVGSRCVADLSEDKELVRSRKCLKSAVSCVDARRRDVEDRILHSASTSHDEFRPMRSDQFFRSQSMYVFLTYEVAEVDNTTY</sequence>
<dbReference type="EMBL" id="CAJOBZ010000021">
    <property type="protein sequence ID" value="CAF4864863.1"/>
    <property type="molecule type" value="Genomic_DNA"/>
</dbReference>
<name>A0A821T142_9NEOP</name>
<dbReference type="AlphaFoldDB" id="A0A821T142"/>
<keyword evidence="2" id="KW-1185">Reference proteome</keyword>
<gene>
    <name evidence="1" type="ORF">PMACD_LOCUS8232</name>
</gene>
<organism evidence="1 2">
    <name type="scientific">Pieris macdunnoughi</name>
    <dbReference type="NCBI Taxonomy" id="345717"/>
    <lineage>
        <taxon>Eukaryota</taxon>
        <taxon>Metazoa</taxon>
        <taxon>Ecdysozoa</taxon>
        <taxon>Arthropoda</taxon>
        <taxon>Hexapoda</taxon>
        <taxon>Insecta</taxon>
        <taxon>Pterygota</taxon>
        <taxon>Neoptera</taxon>
        <taxon>Endopterygota</taxon>
        <taxon>Lepidoptera</taxon>
        <taxon>Glossata</taxon>
        <taxon>Ditrysia</taxon>
        <taxon>Papilionoidea</taxon>
        <taxon>Pieridae</taxon>
        <taxon>Pierinae</taxon>
        <taxon>Pieris</taxon>
    </lineage>
</organism>
<evidence type="ECO:0000313" key="1">
    <source>
        <dbReference type="EMBL" id="CAF4864863.1"/>
    </source>
</evidence>
<proteinExistence type="predicted"/>
<accession>A0A821T142</accession>
<evidence type="ECO:0000313" key="2">
    <source>
        <dbReference type="Proteomes" id="UP000663880"/>
    </source>
</evidence>
<dbReference type="Proteomes" id="UP000663880">
    <property type="component" value="Unassembled WGS sequence"/>
</dbReference>
<protein>
    <submittedName>
        <fullName evidence="1">Uncharacterized protein</fullName>
    </submittedName>
</protein>
<reference evidence="1" key="1">
    <citation type="submission" date="2021-02" db="EMBL/GenBank/DDBJ databases">
        <authorList>
            <person name="Steward A R."/>
        </authorList>
    </citation>
    <scope>NUCLEOTIDE SEQUENCE</scope>
</reference>
<comment type="caution">
    <text evidence="1">The sequence shown here is derived from an EMBL/GenBank/DDBJ whole genome shotgun (WGS) entry which is preliminary data.</text>
</comment>